<dbReference type="Proteomes" id="UP000092484">
    <property type="component" value="Unassembled WGS sequence"/>
</dbReference>
<organism evidence="10 11">
    <name type="scientific">Erythrobacter dokdonensis DSW-74</name>
    <dbReference type="NCBI Taxonomy" id="1300349"/>
    <lineage>
        <taxon>Bacteria</taxon>
        <taxon>Pseudomonadati</taxon>
        <taxon>Pseudomonadota</taxon>
        <taxon>Alphaproteobacteria</taxon>
        <taxon>Sphingomonadales</taxon>
        <taxon>Erythrobacteraceae</taxon>
        <taxon>Erythrobacter/Porphyrobacter group</taxon>
        <taxon>Erythrobacter</taxon>
    </lineage>
</organism>
<evidence type="ECO:0000313" key="11">
    <source>
        <dbReference type="Proteomes" id="UP000092484"/>
    </source>
</evidence>
<proteinExistence type="inferred from homology"/>
<dbReference type="GO" id="GO:1990281">
    <property type="term" value="C:efflux pump complex"/>
    <property type="evidence" value="ECO:0007669"/>
    <property type="project" value="TreeGrafter"/>
</dbReference>
<dbReference type="Pfam" id="PF02321">
    <property type="entry name" value="OEP"/>
    <property type="match status" value="1"/>
</dbReference>
<dbReference type="Gene3D" id="1.20.1600.10">
    <property type="entry name" value="Outer membrane efflux proteins (OEP)"/>
    <property type="match status" value="1"/>
</dbReference>
<evidence type="ECO:0000256" key="7">
    <source>
        <dbReference type="ARBA" id="ARBA00023237"/>
    </source>
</evidence>
<evidence type="ECO:0000256" key="3">
    <source>
        <dbReference type="ARBA" id="ARBA00022448"/>
    </source>
</evidence>
<evidence type="ECO:0000256" key="1">
    <source>
        <dbReference type="ARBA" id="ARBA00004442"/>
    </source>
</evidence>
<keyword evidence="4" id="KW-1134">Transmembrane beta strand</keyword>
<protein>
    <submittedName>
        <fullName evidence="10">Outer membrane efflux protein</fullName>
    </submittedName>
</protein>
<dbReference type="InterPro" id="IPR003423">
    <property type="entry name" value="OMP_efflux"/>
</dbReference>
<evidence type="ECO:0000256" key="8">
    <source>
        <dbReference type="SAM" id="Coils"/>
    </source>
</evidence>
<keyword evidence="3" id="KW-0813">Transport</keyword>
<keyword evidence="6" id="KW-0472">Membrane</keyword>
<dbReference type="STRING" id="1300349.I603_0368"/>
<keyword evidence="7" id="KW-0998">Cell outer membrane</keyword>
<comment type="similarity">
    <text evidence="2">Belongs to the outer membrane factor (OMF) (TC 1.B.17) family.</text>
</comment>
<dbReference type="AlphaFoldDB" id="A0A1A7BL78"/>
<gene>
    <name evidence="10" type="ORF">I603_0368</name>
</gene>
<keyword evidence="5" id="KW-0812">Transmembrane</keyword>
<reference evidence="10 11" key="1">
    <citation type="submission" date="2016-06" db="EMBL/GenBank/DDBJ databases">
        <title>Genome sequence of Porphyrobacter dokdonensis DSW-74.</title>
        <authorList>
            <person name="Kim J.F."/>
            <person name="Song J.Y."/>
        </authorList>
    </citation>
    <scope>NUCLEOTIDE SEQUENCE [LARGE SCALE GENOMIC DNA]</scope>
    <source>
        <strain evidence="10 11">DSW-74</strain>
    </source>
</reference>
<keyword evidence="8" id="KW-0175">Coiled coil</keyword>
<name>A0A1A7BL78_9SPHN</name>
<dbReference type="RefSeq" id="WP_068862102.1">
    <property type="nucleotide sequence ID" value="NZ_LZYB01000001.1"/>
</dbReference>
<dbReference type="GO" id="GO:0009279">
    <property type="term" value="C:cell outer membrane"/>
    <property type="evidence" value="ECO:0007669"/>
    <property type="project" value="UniProtKB-SubCell"/>
</dbReference>
<sequence length="409" mass="44130">MIRRLILFTSLAAMLAAPLAADPGLPPPEAVERALAEHPSVTAARARLEAARARSDALRKGPYEFTVQGSHARRSVSGGNEFPEYDAQLSRPIRLPGKARLDRAIGQYGTEVAENVAEDARHEAALLLAAHWFDWLAASAQARVDRAAVANYEAGLAAVTRRRSLRDAAQLEVDQAEAALAEARRALEQSSGLAALARTRLETHFPALALPVDAPEVPMPDMADARLSQLGDLVIVNSHLIAAAEAESARMAAVADRARADRFADPTVGLRLFSEFGGIERGAGVVVSLPLGGGHRKALASEARAGASAAQADEQLARFEVSETARSDVTEARFRILTWQRSRDSVAAQMAALEKLRRGHQLGEIDLADLLLGERMVHDAFRIEAEARTEAMRAITRLRIDAHDLWLAD</sequence>
<comment type="subcellular location">
    <subcellularLocation>
        <location evidence="1">Cell outer membrane</location>
    </subcellularLocation>
</comment>
<feature type="signal peptide" evidence="9">
    <location>
        <begin position="1"/>
        <end position="21"/>
    </location>
</feature>
<dbReference type="SUPFAM" id="SSF56954">
    <property type="entry name" value="Outer membrane efflux proteins (OEP)"/>
    <property type="match status" value="1"/>
</dbReference>
<feature type="coiled-coil region" evidence="8">
    <location>
        <begin position="166"/>
        <end position="193"/>
    </location>
</feature>
<evidence type="ECO:0000256" key="5">
    <source>
        <dbReference type="ARBA" id="ARBA00022692"/>
    </source>
</evidence>
<feature type="chain" id="PRO_5008355117" evidence="9">
    <location>
        <begin position="22"/>
        <end position="409"/>
    </location>
</feature>
<keyword evidence="9" id="KW-0732">Signal</keyword>
<keyword evidence="11" id="KW-1185">Reference proteome</keyword>
<evidence type="ECO:0000256" key="4">
    <source>
        <dbReference type="ARBA" id="ARBA00022452"/>
    </source>
</evidence>
<dbReference type="PATRIC" id="fig|1300349.4.peg.364"/>
<dbReference type="GO" id="GO:0015288">
    <property type="term" value="F:porin activity"/>
    <property type="evidence" value="ECO:0007669"/>
    <property type="project" value="TreeGrafter"/>
</dbReference>
<dbReference type="InterPro" id="IPR051906">
    <property type="entry name" value="TolC-like"/>
</dbReference>
<dbReference type="PANTHER" id="PTHR30026">
    <property type="entry name" value="OUTER MEMBRANE PROTEIN TOLC"/>
    <property type="match status" value="1"/>
</dbReference>
<evidence type="ECO:0000256" key="9">
    <source>
        <dbReference type="SAM" id="SignalP"/>
    </source>
</evidence>
<dbReference type="PANTHER" id="PTHR30026:SF20">
    <property type="entry name" value="OUTER MEMBRANE PROTEIN TOLC"/>
    <property type="match status" value="1"/>
</dbReference>
<evidence type="ECO:0000256" key="6">
    <source>
        <dbReference type="ARBA" id="ARBA00023136"/>
    </source>
</evidence>
<evidence type="ECO:0000313" key="10">
    <source>
        <dbReference type="EMBL" id="OBV12237.1"/>
    </source>
</evidence>
<evidence type="ECO:0000256" key="2">
    <source>
        <dbReference type="ARBA" id="ARBA00007613"/>
    </source>
</evidence>
<dbReference type="EMBL" id="LZYB01000001">
    <property type="protein sequence ID" value="OBV12237.1"/>
    <property type="molecule type" value="Genomic_DNA"/>
</dbReference>
<accession>A0A1A7BL78</accession>
<dbReference type="GO" id="GO:0015562">
    <property type="term" value="F:efflux transmembrane transporter activity"/>
    <property type="evidence" value="ECO:0007669"/>
    <property type="project" value="InterPro"/>
</dbReference>
<comment type="caution">
    <text evidence="10">The sequence shown here is derived from an EMBL/GenBank/DDBJ whole genome shotgun (WGS) entry which is preliminary data.</text>
</comment>